<dbReference type="AlphaFoldDB" id="A0A370L1P1"/>
<proteinExistence type="predicted"/>
<sequence length="90" mass="9908">MPPESMSDAVRVQSETGSFGTPPRPANDPLGCHATQPHAQWLRSEAAGHIEQLLGELGSMARAAELRHLFYLLDMARQEAGTQAQRWQRG</sequence>
<dbReference type="RefSeq" id="WP_114831224.1">
    <property type="nucleotide sequence ID" value="NZ_QQTP01000012.1"/>
</dbReference>
<keyword evidence="3" id="KW-1185">Reference proteome</keyword>
<dbReference type="EMBL" id="QQTP01000012">
    <property type="protein sequence ID" value="RDJ21476.1"/>
    <property type="molecule type" value="Genomic_DNA"/>
</dbReference>
<accession>A0A370L1P1</accession>
<dbReference type="Proteomes" id="UP000255207">
    <property type="component" value="Unassembled WGS sequence"/>
</dbReference>
<protein>
    <submittedName>
        <fullName evidence="2">Uncharacterized protein</fullName>
    </submittedName>
</protein>
<feature type="region of interest" description="Disordered" evidence="1">
    <location>
        <begin position="1"/>
        <end position="33"/>
    </location>
</feature>
<organism evidence="2 3">
    <name type="scientific">Bosea caraganae</name>
    <dbReference type="NCBI Taxonomy" id="2763117"/>
    <lineage>
        <taxon>Bacteria</taxon>
        <taxon>Pseudomonadati</taxon>
        <taxon>Pseudomonadota</taxon>
        <taxon>Alphaproteobacteria</taxon>
        <taxon>Hyphomicrobiales</taxon>
        <taxon>Boseaceae</taxon>
        <taxon>Bosea</taxon>
    </lineage>
</organism>
<evidence type="ECO:0000256" key="1">
    <source>
        <dbReference type="SAM" id="MobiDB-lite"/>
    </source>
</evidence>
<evidence type="ECO:0000313" key="3">
    <source>
        <dbReference type="Proteomes" id="UP000255207"/>
    </source>
</evidence>
<gene>
    <name evidence="2" type="ORF">DWE98_20805</name>
</gene>
<reference evidence="3" key="1">
    <citation type="submission" date="2018-07" db="EMBL/GenBank/DDBJ databases">
        <authorList>
            <person name="Safronova V.I."/>
            <person name="Chirak E.R."/>
            <person name="Sazanova A.L."/>
        </authorList>
    </citation>
    <scope>NUCLEOTIDE SEQUENCE [LARGE SCALE GENOMIC DNA]</scope>
    <source>
        <strain evidence="3">RCAM04685</strain>
    </source>
</reference>
<evidence type="ECO:0000313" key="2">
    <source>
        <dbReference type="EMBL" id="RDJ21476.1"/>
    </source>
</evidence>
<dbReference type="OrthoDB" id="8163822at2"/>
<comment type="caution">
    <text evidence="2">The sequence shown here is derived from an EMBL/GenBank/DDBJ whole genome shotgun (WGS) entry which is preliminary data.</text>
</comment>
<name>A0A370L1P1_9HYPH</name>